<dbReference type="GO" id="GO:0005886">
    <property type="term" value="C:plasma membrane"/>
    <property type="evidence" value="ECO:0007669"/>
    <property type="project" value="UniProtKB-SubCell"/>
</dbReference>
<keyword evidence="3" id="KW-1003">Cell membrane</keyword>
<keyword evidence="7" id="KW-1133">Transmembrane helix</keyword>
<evidence type="ECO:0000256" key="11">
    <source>
        <dbReference type="ARBA" id="ARBA00023264"/>
    </source>
</evidence>
<dbReference type="Gene3D" id="3.30.428.30">
    <property type="entry name" value="HIT family - CDH-like"/>
    <property type="match status" value="1"/>
</dbReference>
<dbReference type="EMBL" id="KK100678">
    <property type="protein sequence ID" value="KIZ04360.1"/>
    <property type="molecule type" value="Genomic_DNA"/>
</dbReference>
<protein>
    <submittedName>
        <fullName evidence="13">Uncharacterized protein</fullName>
    </submittedName>
</protein>
<reference evidence="13 14" key="1">
    <citation type="journal article" date="2013" name="BMC Genomics">
        <title>Reconstruction of the lipid metabolism for the microalga Monoraphidium neglectum from its genome sequence reveals characteristics suitable for biofuel production.</title>
        <authorList>
            <person name="Bogen C."/>
            <person name="Al-Dilaimi A."/>
            <person name="Albersmeier A."/>
            <person name="Wichmann J."/>
            <person name="Grundmann M."/>
            <person name="Rupp O."/>
            <person name="Lauersen K.J."/>
            <person name="Blifernez-Klassen O."/>
            <person name="Kalinowski J."/>
            <person name="Goesmann A."/>
            <person name="Mussgnug J.H."/>
            <person name="Kruse O."/>
        </authorList>
    </citation>
    <scope>NUCLEOTIDE SEQUENCE [LARGE SCALE GENOMIC DNA]</scope>
    <source>
        <strain evidence="13 14">SAG 48.87</strain>
    </source>
</reference>
<dbReference type="SUPFAM" id="SSF54197">
    <property type="entry name" value="HIT-like"/>
    <property type="match status" value="1"/>
</dbReference>
<evidence type="ECO:0000256" key="12">
    <source>
        <dbReference type="ARBA" id="ARBA00025707"/>
    </source>
</evidence>
<dbReference type="GO" id="GO:0008654">
    <property type="term" value="P:phospholipid biosynthetic process"/>
    <property type="evidence" value="ECO:0007669"/>
    <property type="project" value="UniProtKB-KW"/>
</dbReference>
<dbReference type="KEGG" id="mng:MNEG_3601"/>
<evidence type="ECO:0000256" key="4">
    <source>
        <dbReference type="ARBA" id="ARBA00022516"/>
    </source>
</evidence>
<evidence type="ECO:0000256" key="10">
    <source>
        <dbReference type="ARBA" id="ARBA00023209"/>
    </source>
</evidence>
<evidence type="ECO:0000256" key="5">
    <source>
        <dbReference type="ARBA" id="ARBA00022692"/>
    </source>
</evidence>
<evidence type="ECO:0000256" key="8">
    <source>
        <dbReference type="ARBA" id="ARBA00023098"/>
    </source>
</evidence>
<dbReference type="Pfam" id="PF02611">
    <property type="entry name" value="CDH"/>
    <property type="match status" value="1"/>
</dbReference>
<sequence>MPVNKACVAIIKGDKMGCLMWQAVEEGCPGTAQDKPTCKAGYVYLGDNSNDAKHVILVATSPVRGLEDVHTPAVQKATGHLFASFWADSLPAVRKTGRNYDRGFDDVTTAALAINPPYFREFHQMHIHSGRRLPGIDKCISSWAPGPLGVWQKPFLCSGLHPSQPQNQDDAVLFRTTVSSLDDIWTLYNSGIATPEMANTLAAAGGIPPNKAAYHVGMLVTQPPAWHKKKEFLVVLFAPSTKAAKNPDLGKLGRGQFMTNNVH</sequence>
<keyword evidence="14" id="KW-1185">Reference proteome</keyword>
<keyword evidence="5" id="KW-0812">Transmembrane</keyword>
<evidence type="ECO:0000256" key="7">
    <source>
        <dbReference type="ARBA" id="ARBA00022989"/>
    </source>
</evidence>
<keyword evidence="9" id="KW-0472">Membrane</keyword>
<dbReference type="InterPro" id="IPR036265">
    <property type="entry name" value="HIT-like_sf"/>
</dbReference>
<keyword evidence="4" id="KW-0444">Lipid biosynthesis</keyword>
<dbReference type="GO" id="GO:0008715">
    <property type="term" value="F:CDP-diacylglycerol diphosphatase activity"/>
    <property type="evidence" value="ECO:0007669"/>
    <property type="project" value="InterPro"/>
</dbReference>
<keyword evidence="8" id="KW-0443">Lipid metabolism</keyword>
<evidence type="ECO:0000256" key="9">
    <source>
        <dbReference type="ARBA" id="ARBA00023136"/>
    </source>
</evidence>
<comment type="subcellular location">
    <subcellularLocation>
        <location evidence="1">Cell membrane</location>
        <topology evidence="1">Single-pass membrane protein</topology>
    </subcellularLocation>
</comment>
<evidence type="ECO:0000313" key="14">
    <source>
        <dbReference type="Proteomes" id="UP000054498"/>
    </source>
</evidence>
<evidence type="ECO:0000256" key="3">
    <source>
        <dbReference type="ARBA" id="ARBA00022475"/>
    </source>
</evidence>
<organism evidence="13 14">
    <name type="scientific">Monoraphidium neglectum</name>
    <dbReference type="NCBI Taxonomy" id="145388"/>
    <lineage>
        <taxon>Eukaryota</taxon>
        <taxon>Viridiplantae</taxon>
        <taxon>Chlorophyta</taxon>
        <taxon>core chlorophytes</taxon>
        <taxon>Chlorophyceae</taxon>
        <taxon>CS clade</taxon>
        <taxon>Sphaeropleales</taxon>
        <taxon>Selenastraceae</taxon>
        <taxon>Monoraphidium</taxon>
    </lineage>
</organism>
<comment type="pathway">
    <text evidence="12">Phospholipid metabolism.</text>
</comment>
<dbReference type="InterPro" id="IPR003763">
    <property type="entry name" value="CDP-diacylglyc_Pase"/>
</dbReference>
<dbReference type="Proteomes" id="UP000054498">
    <property type="component" value="Unassembled WGS sequence"/>
</dbReference>
<dbReference type="GeneID" id="25736479"/>
<keyword evidence="11" id="KW-1208">Phospholipid metabolism</keyword>
<keyword evidence="10" id="KW-0594">Phospholipid biosynthesis</keyword>
<evidence type="ECO:0000256" key="1">
    <source>
        <dbReference type="ARBA" id="ARBA00004162"/>
    </source>
</evidence>
<evidence type="ECO:0000256" key="2">
    <source>
        <dbReference type="ARBA" id="ARBA00005189"/>
    </source>
</evidence>
<evidence type="ECO:0000313" key="13">
    <source>
        <dbReference type="EMBL" id="KIZ04360.1"/>
    </source>
</evidence>
<accession>A0A0D2MNS8</accession>
<evidence type="ECO:0000256" key="6">
    <source>
        <dbReference type="ARBA" id="ARBA00022801"/>
    </source>
</evidence>
<comment type="pathway">
    <text evidence="2">Lipid metabolism.</text>
</comment>
<dbReference type="RefSeq" id="XP_013903379.1">
    <property type="nucleotide sequence ID" value="XM_014047925.1"/>
</dbReference>
<dbReference type="AlphaFoldDB" id="A0A0D2MNS8"/>
<name>A0A0D2MNS8_9CHLO</name>
<gene>
    <name evidence="13" type="ORF">MNEG_3601</name>
</gene>
<keyword evidence="6" id="KW-0378">Hydrolase</keyword>
<proteinExistence type="predicted"/>